<sequence length="442" mass="49245">KISANFGAFLYGIALGWSNGVNDDIVDRQDFKFYVSAYHFAWIVALMPLGGACSSAFCGVMRKHIGTKITVFIYGIPMVVGYGLLLFAVNVEMLMIGRFLIGTSAGCYIFIPVLYIGEIASKEIRGLLLSTFFFMVYCGVTFVFSMGHYASLMSLHVISGALPLLYSTVFIFLPESPPMLVSKNRIEEAKETLMFLRGSTFNVEAEIDDLKIRHQATAERKSFLKVFSVKSTRKALILIVCMFFFLQMSGITLIPFYSLMIFTEAGFQNHAEFLTILVASMQALSSLFALATVDRYGRRILLIGSTAAMFVSLTGVATYFLLKELKFDVTKFMLAPFILFCLYVISFSIGLAPVTYVLLGEIFLQEAKVYVAPISKFLNFMFAFTVAITFPLLTGVLGFGTTFYLYAFLNLLGTFFAIFFVPETKGASLAEIQSILGMDWRL</sequence>
<feature type="transmembrane region" description="Helical" evidence="9">
    <location>
        <begin position="153"/>
        <end position="173"/>
    </location>
</feature>
<evidence type="ECO:0000259" key="10">
    <source>
        <dbReference type="PROSITE" id="PS50850"/>
    </source>
</evidence>
<dbReference type="PRINTS" id="PR00171">
    <property type="entry name" value="SUGRTRNSPORT"/>
</dbReference>
<keyword evidence="6 9" id="KW-1133">Transmembrane helix</keyword>
<dbReference type="PROSITE" id="PS50850">
    <property type="entry name" value="MFS"/>
    <property type="match status" value="1"/>
</dbReference>
<dbReference type="InterPro" id="IPR003663">
    <property type="entry name" value="Sugar/inositol_transpt"/>
</dbReference>
<evidence type="ECO:0000256" key="2">
    <source>
        <dbReference type="ARBA" id="ARBA00022448"/>
    </source>
</evidence>
<dbReference type="Pfam" id="PF00083">
    <property type="entry name" value="Sugar_tr"/>
    <property type="match status" value="1"/>
</dbReference>
<dbReference type="PROSITE" id="PS00216">
    <property type="entry name" value="SUGAR_TRANSPORT_1"/>
    <property type="match status" value="1"/>
</dbReference>
<feature type="transmembrane region" description="Helical" evidence="9">
    <location>
        <begin position="334"/>
        <end position="359"/>
    </location>
</feature>
<evidence type="ECO:0000256" key="3">
    <source>
        <dbReference type="ARBA" id="ARBA00022475"/>
    </source>
</evidence>
<dbReference type="GO" id="GO:0005886">
    <property type="term" value="C:plasma membrane"/>
    <property type="evidence" value="ECO:0007669"/>
    <property type="project" value="UniProtKB-SubCell"/>
</dbReference>
<dbReference type="InterPro" id="IPR020846">
    <property type="entry name" value="MFS_dom"/>
</dbReference>
<feature type="domain" description="Major facilitator superfamily (MFS) profile" evidence="10">
    <location>
        <begin position="1"/>
        <end position="425"/>
    </location>
</feature>
<proteinExistence type="predicted"/>
<keyword evidence="8" id="KW-0325">Glycoprotein</keyword>
<dbReference type="InterPro" id="IPR005828">
    <property type="entry name" value="MFS_sugar_transport-like"/>
</dbReference>
<evidence type="ECO:0000256" key="5">
    <source>
        <dbReference type="ARBA" id="ARBA00022692"/>
    </source>
</evidence>
<dbReference type="PANTHER" id="PTHR48021">
    <property type="match status" value="1"/>
</dbReference>
<feature type="transmembrane region" description="Helical" evidence="9">
    <location>
        <begin position="273"/>
        <end position="293"/>
    </location>
</feature>
<accession>A0A9N9RXU9</accession>
<dbReference type="SUPFAM" id="SSF103473">
    <property type="entry name" value="MFS general substrate transporter"/>
    <property type="match status" value="1"/>
</dbReference>
<dbReference type="Gene3D" id="1.20.1250.20">
    <property type="entry name" value="MFS general substrate transporter like domains"/>
    <property type="match status" value="1"/>
</dbReference>
<feature type="transmembrane region" description="Helical" evidence="9">
    <location>
        <begin position="40"/>
        <end position="59"/>
    </location>
</feature>
<dbReference type="PANTHER" id="PTHR48021:SF1">
    <property type="entry name" value="GH07001P-RELATED"/>
    <property type="match status" value="1"/>
</dbReference>
<evidence type="ECO:0000256" key="6">
    <source>
        <dbReference type="ARBA" id="ARBA00022989"/>
    </source>
</evidence>
<protein>
    <recommendedName>
        <fullName evidence="10">Major facilitator superfamily (MFS) profile domain-containing protein</fullName>
    </recommendedName>
</protein>
<dbReference type="InterPro" id="IPR036259">
    <property type="entry name" value="MFS_trans_sf"/>
</dbReference>
<keyword evidence="5 9" id="KW-0812">Transmembrane</keyword>
<feature type="transmembrane region" description="Helical" evidence="9">
    <location>
        <begin position="127"/>
        <end position="147"/>
    </location>
</feature>
<dbReference type="InterPro" id="IPR050549">
    <property type="entry name" value="MFS_Trehalose_Transporter"/>
</dbReference>
<feature type="transmembrane region" description="Helical" evidence="9">
    <location>
        <begin position="235"/>
        <end position="261"/>
    </location>
</feature>
<feature type="transmembrane region" description="Helical" evidence="9">
    <location>
        <begin position="380"/>
        <end position="397"/>
    </location>
</feature>
<reference evidence="11" key="2">
    <citation type="submission" date="2022-10" db="EMBL/GenBank/DDBJ databases">
        <authorList>
            <consortium name="ENA_rothamsted_submissions"/>
            <consortium name="culmorum"/>
            <person name="King R."/>
        </authorList>
    </citation>
    <scope>NUCLEOTIDE SEQUENCE</scope>
</reference>
<dbReference type="OrthoDB" id="6133115at2759"/>
<evidence type="ECO:0000313" key="12">
    <source>
        <dbReference type="Proteomes" id="UP001153620"/>
    </source>
</evidence>
<dbReference type="Proteomes" id="UP001153620">
    <property type="component" value="Chromosome 2"/>
</dbReference>
<evidence type="ECO:0000313" key="11">
    <source>
        <dbReference type="EMBL" id="CAG9805423.1"/>
    </source>
</evidence>
<dbReference type="EMBL" id="OU895878">
    <property type="protein sequence ID" value="CAG9805423.1"/>
    <property type="molecule type" value="Genomic_DNA"/>
</dbReference>
<reference evidence="11" key="1">
    <citation type="submission" date="2022-01" db="EMBL/GenBank/DDBJ databases">
        <authorList>
            <person name="King R."/>
        </authorList>
    </citation>
    <scope>NUCLEOTIDE SEQUENCE</scope>
</reference>
<feature type="transmembrane region" description="Helical" evidence="9">
    <location>
        <begin position="300"/>
        <end position="322"/>
    </location>
</feature>
<organism evidence="11 12">
    <name type="scientific">Chironomus riparius</name>
    <dbReference type="NCBI Taxonomy" id="315576"/>
    <lineage>
        <taxon>Eukaryota</taxon>
        <taxon>Metazoa</taxon>
        <taxon>Ecdysozoa</taxon>
        <taxon>Arthropoda</taxon>
        <taxon>Hexapoda</taxon>
        <taxon>Insecta</taxon>
        <taxon>Pterygota</taxon>
        <taxon>Neoptera</taxon>
        <taxon>Endopterygota</taxon>
        <taxon>Diptera</taxon>
        <taxon>Nematocera</taxon>
        <taxon>Chironomoidea</taxon>
        <taxon>Chironomidae</taxon>
        <taxon>Chironominae</taxon>
        <taxon>Chironomus</taxon>
    </lineage>
</organism>
<dbReference type="FunFam" id="1.20.1250.20:FF:000218">
    <property type="entry name" value="facilitated trehalose transporter Tret1"/>
    <property type="match status" value="1"/>
</dbReference>
<name>A0A9N9RXU9_9DIPT</name>
<feature type="transmembrane region" description="Helical" evidence="9">
    <location>
        <begin position="403"/>
        <end position="421"/>
    </location>
</feature>
<keyword evidence="4" id="KW-0762">Sugar transport</keyword>
<keyword evidence="12" id="KW-1185">Reference proteome</keyword>
<feature type="non-terminal residue" evidence="11">
    <location>
        <position position="442"/>
    </location>
</feature>
<dbReference type="GO" id="GO:0022857">
    <property type="term" value="F:transmembrane transporter activity"/>
    <property type="evidence" value="ECO:0007669"/>
    <property type="project" value="InterPro"/>
</dbReference>
<dbReference type="AlphaFoldDB" id="A0A9N9RXU9"/>
<keyword evidence="2" id="KW-0813">Transport</keyword>
<evidence type="ECO:0000256" key="1">
    <source>
        <dbReference type="ARBA" id="ARBA00004651"/>
    </source>
</evidence>
<feature type="transmembrane region" description="Helical" evidence="9">
    <location>
        <begin position="95"/>
        <end position="115"/>
    </location>
</feature>
<evidence type="ECO:0000256" key="4">
    <source>
        <dbReference type="ARBA" id="ARBA00022597"/>
    </source>
</evidence>
<feature type="transmembrane region" description="Helical" evidence="9">
    <location>
        <begin position="71"/>
        <end position="89"/>
    </location>
</feature>
<keyword evidence="3" id="KW-1003">Cell membrane</keyword>
<evidence type="ECO:0000256" key="9">
    <source>
        <dbReference type="SAM" id="Phobius"/>
    </source>
</evidence>
<keyword evidence="7 9" id="KW-0472">Membrane</keyword>
<evidence type="ECO:0000256" key="7">
    <source>
        <dbReference type="ARBA" id="ARBA00023136"/>
    </source>
</evidence>
<dbReference type="InterPro" id="IPR005829">
    <property type="entry name" value="Sugar_transporter_CS"/>
</dbReference>
<comment type="subcellular location">
    <subcellularLocation>
        <location evidence="1">Cell membrane</location>
        <topology evidence="1">Multi-pass membrane protein</topology>
    </subcellularLocation>
</comment>
<evidence type="ECO:0000256" key="8">
    <source>
        <dbReference type="ARBA" id="ARBA00023180"/>
    </source>
</evidence>
<gene>
    <name evidence="11" type="ORF">CHIRRI_LOCUS8295</name>
</gene>